<organism evidence="1 2">
    <name type="scientific">Cytobacillus purgationiresistens</name>
    <dbReference type="NCBI Taxonomy" id="863449"/>
    <lineage>
        <taxon>Bacteria</taxon>
        <taxon>Bacillati</taxon>
        <taxon>Bacillota</taxon>
        <taxon>Bacilli</taxon>
        <taxon>Bacillales</taxon>
        <taxon>Bacillaceae</taxon>
        <taxon>Cytobacillus</taxon>
    </lineage>
</organism>
<dbReference type="EMBL" id="JAUSUB010000003">
    <property type="protein sequence ID" value="MDQ0269239.1"/>
    <property type="molecule type" value="Genomic_DNA"/>
</dbReference>
<evidence type="ECO:0000313" key="2">
    <source>
        <dbReference type="Proteomes" id="UP001238088"/>
    </source>
</evidence>
<reference evidence="1 2" key="1">
    <citation type="submission" date="2023-07" db="EMBL/GenBank/DDBJ databases">
        <title>Genomic Encyclopedia of Type Strains, Phase IV (KMG-IV): sequencing the most valuable type-strain genomes for metagenomic binning, comparative biology and taxonomic classification.</title>
        <authorList>
            <person name="Goeker M."/>
        </authorList>
    </citation>
    <scope>NUCLEOTIDE SEQUENCE [LARGE SCALE GENOMIC DNA]</scope>
    <source>
        <strain evidence="1 2">DSM 23494</strain>
    </source>
</reference>
<proteinExistence type="predicted"/>
<dbReference type="Gene3D" id="3.30.360.40">
    <property type="entry name" value="YwmB-like"/>
    <property type="match status" value="1"/>
</dbReference>
<dbReference type="InterPro" id="IPR036209">
    <property type="entry name" value="YwmB-like_sf"/>
</dbReference>
<comment type="caution">
    <text evidence="1">The sequence shown here is derived from an EMBL/GenBank/DDBJ whole genome shotgun (WGS) entry which is preliminary data.</text>
</comment>
<name>A0ABU0AED5_9BACI</name>
<evidence type="ECO:0000313" key="1">
    <source>
        <dbReference type="EMBL" id="MDQ0269239.1"/>
    </source>
</evidence>
<dbReference type="SUPFAM" id="SSF143842">
    <property type="entry name" value="YwmB-like"/>
    <property type="match status" value="1"/>
</dbReference>
<dbReference type="Proteomes" id="UP001238088">
    <property type="component" value="Unassembled WGS sequence"/>
</dbReference>
<accession>A0ABU0AED5</accession>
<keyword evidence="2" id="KW-1185">Reference proteome</keyword>
<protein>
    <recommendedName>
        <fullName evidence="3">TATA-box binding protein</fullName>
    </recommendedName>
</protein>
<dbReference type="Pfam" id="PF08680">
    <property type="entry name" value="DUF1779"/>
    <property type="match status" value="1"/>
</dbReference>
<evidence type="ECO:0008006" key="3">
    <source>
        <dbReference type="Google" id="ProtNLM"/>
    </source>
</evidence>
<dbReference type="Gene3D" id="3.30.2030.10">
    <property type="entry name" value="YwmB-like"/>
    <property type="match status" value="1"/>
</dbReference>
<dbReference type="InterPro" id="IPR014794">
    <property type="entry name" value="DUF1779"/>
</dbReference>
<sequence length="248" mass="27863">MKKHSFLLSIIGIVGILMIQLGNHSNAAQTELTLSEMAQVLQNENIMIQGWSVHAREKVEDLKTLQEVKAYTNDVKTTFAQWDWTVNESNGHFEAVAVFNEQQNMTESLKILSTPTNGQMQTYLIYEAEGAGLEEQIQEGLYKTIESRISDIFLADPTIFSCIKGVFSDKMDESMPYKMNELLTAFNAKEIEALKEEHFMSTSAFSPMFTESIQSNGKDMNLQIGLRKEGLGAKTTIVIGTPIITIEY</sequence>
<dbReference type="RefSeq" id="WP_307472648.1">
    <property type="nucleotide sequence ID" value="NZ_JAUSUB010000003.1"/>
</dbReference>
<gene>
    <name evidence="1" type="ORF">J2S17_001109</name>
</gene>